<evidence type="ECO:0000313" key="5">
    <source>
        <dbReference type="EMBL" id="GAQ78331.1"/>
    </source>
</evidence>
<dbReference type="Proteomes" id="UP000054558">
    <property type="component" value="Unassembled WGS sequence"/>
</dbReference>
<gene>
    <name evidence="5" type="ORF">KFL_000110280</name>
</gene>
<comment type="function">
    <text evidence="1">May act as a substrate-specific adapter of an E3 ubiquitin-protein ligase complex (CUL3-RBX1-BTB) which mediates the ubiquitination and subsequent proteasomal degradation of target proteins.</text>
</comment>
<dbReference type="Gene3D" id="1.25.40.420">
    <property type="match status" value="1"/>
</dbReference>
<feature type="compositionally biased region" description="Polar residues" evidence="3">
    <location>
        <begin position="168"/>
        <end position="184"/>
    </location>
</feature>
<proteinExistence type="predicted"/>
<dbReference type="AlphaFoldDB" id="A0A1Y1HMW0"/>
<dbReference type="SMART" id="SM00875">
    <property type="entry name" value="BACK"/>
    <property type="match status" value="1"/>
</dbReference>
<dbReference type="PANTHER" id="PTHR46336">
    <property type="entry name" value="OS02G0260700 PROTEIN"/>
    <property type="match status" value="1"/>
</dbReference>
<feature type="domain" description="BACK" evidence="4">
    <location>
        <begin position="163"/>
        <end position="270"/>
    </location>
</feature>
<accession>A0A1Y1HMW0</accession>
<dbReference type="PANTHER" id="PTHR46336:SF3">
    <property type="entry name" value="BTB_POZ DOMAIN-CONTAINING PROTEIN POB1"/>
    <property type="match status" value="1"/>
</dbReference>
<keyword evidence="6" id="KW-1185">Reference proteome</keyword>
<feature type="region of interest" description="Disordered" evidence="3">
    <location>
        <begin position="150"/>
        <end position="187"/>
    </location>
</feature>
<name>A0A1Y1HMW0_KLENI</name>
<dbReference type="Gene3D" id="3.30.710.10">
    <property type="entry name" value="Potassium Channel Kv1.1, Chain A"/>
    <property type="match status" value="1"/>
</dbReference>
<dbReference type="EMBL" id="DF236960">
    <property type="protein sequence ID" value="GAQ78331.1"/>
    <property type="molecule type" value="Genomic_DNA"/>
</dbReference>
<reference evidence="5 6" key="1">
    <citation type="journal article" date="2014" name="Nat. Commun.">
        <title>Klebsormidium flaccidum genome reveals primary factors for plant terrestrial adaptation.</title>
        <authorList>
            <person name="Hori K."/>
            <person name="Maruyama F."/>
            <person name="Fujisawa T."/>
            <person name="Togashi T."/>
            <person name="Yamamoto N."/>
            <person name="Seo M."/>
            <person name="Sato S."/>
            <person name="Yamada T."/>
            <person name="Mori H."/>
            <person name="Tajima N."/>
            <person name="Moriyama T."/>
            <person name="Ikeuchi M."/>
            <person name="Watanabe M."/>
            <person name="Wada H."/>
            <person name="Kobayashi K."/>
            <person name="Saito M."/>
            <person name="Masuda T."/>
            <person name="Sasaki-Sekimoto Y."/>
            <person name="Mashiguchi K."/>
            <person name="Awai K."/>
            <person name="Shimojima M."/>
            <person name="Masuda S."/>
            <person name="Iwai M."/>
            <person name="Nobusawa T."/>
            <person name="Narise T."/>
            <person name="Kondo S."/>
            <person name="Saito H."/>
            <person name="Sato R."/>
            <person name="Murakawa M."/>
            <person name="Ihara Y."/>
            <person name="Oshima-Yamada Y."/>
            <person name="Ohtaka K."/>
            <person name="Satoh M."/>
            <person name="Sonobe K."/>
            <person name="Ishii M."/>
            <person name="Ohtani R."/>
            <person name="Kanamori-Sato M."/>
            <person name="Honoki R."/>
            <person name="Miyazaki D."/>
            <person name="Mochizuki H."/>
            <person name="Umetsu J."/>
            <person name="Higashi K."/>
            <person name="Shibata D."/>
            <person name="Kamiya Y."/>
            <person name="Sato N."/>
            <person name="Nakamura Y."/>
            <person name="Tabata S."/>
            <person name="Ida S."/>
            <person name="Kurokawa K."/>
            <person name="Ohta H."/>
        </authorList>
    </citation>
    <scope>NUCLEOTIDE SEQUENCE [LARGE SCALE GENOMIC DNA]</scope>
    <source>
        <strain evidence="5 6">NIES-2285</strain>
    </source>
</reference>
<dbReference type="CDD" id="cd18186">
    <property type="entry name" value="BTB_POZ_ZBTB_KLHL-like"/>
    <property type="match status" value="1"/>
</dbReference>
<organism evidence="5 6">
    <name type="scientific">Klebsormidium nitens</name>
    <name type="common">Green alga</name>
    <name type="synonym">Ulothrix nitens</name>
    <dbReference type="NCBI Taxonomy" id="105231"/>
    <lineage>
        <taxon>Eukaryota</taxon>
        <taxon>Viridiplantae</taxon>
        <taxon>Streptophyta</taxon>
        <taxon>Klebsormidiophyceae</taxon>
        <taxon>Klebsormidiales</taxon>
        <taxon>Klebsormidiaceae</taxon>
        <taxon>Klebsormidium</taxon>
    </lineage>
</organism>
<feature type="region of interest" description="Disordered" evidence="3">
    <location>
        <begin position="40"/>
        <end position="86"/>
    </location>
</feature>
<dbReference type="Pfam" id="PF07707">
    <property type="entry name" value="BACK"/>
    <property type="match status" value="1"/>
</dbReference>
<feature type="region of interest" description="Disordered" evidence="3">
    <location>
        <begin position="1"/>
        <end position="25"/>
    </location>
</feature>
<dbReference type="InterPro" id="IPR011333">
    <property type="entry name" value="SKP1/BTB/POZ_sf"/>
</dbReference>
<dbReference type="InterPro" id="IPR011705">
    <property type="entry name" value="BACK"/>
</dbReference>
<comment type="pathway">
    <text evidence="2">Protein modification; protein ubiquitination.</text>
</comment>
<evidence type="ECO:0000256" key="3">
    <source>
        <dbReference type="SAM" id="MobiDB-lite"/>
    </source>
</evidence>
<evidence type="ECO:0000256" key="2">
    <source>
        <dbReference type="ARBA" id="ARBA00004906"/>
    </source>
</evidence>
<feature type="compositionally biased region" description="Basic and acidic residues" evidence="3">
    <location>
        <begin position="150"/>
        <end position="163"/>
    </location>
</feature>
<evidence type="ECO:0000256" key="1">
    <source>
        <dbReference type="ARBA" id="ARBA00002668"/>
    </source>
</evidence>
<protein>
    <recommendedName>
        <fullName evidence="4">BACK domain-containing protein</fullName>
    </recommendedName>
</protein>
<sequence length="453" mass="51375">MTIASELPEDWARETAASGPPSFDFGFDTEEFSDRILRLQFEDTDAGEPEGSGRQVYETRRSRRKLEGGRDDRESEGSTRSATTPGRDIKVNSLILAARSDFFRTMLLSGMREAGRDKPTIVLKIAKDGSRDWIVDSVCLVTKASDCAQDRQGRRGCNRDDAPLHVLRSTSAGTRPQQRRSPQATPHWRQDVAATWKGDEFLALSRATVAFLLHSELLEAPSEAEMFDGVLRWVSHMPGGTERKAHVMSDLSKHIRYRMIGGEKLRAMIGLDLMQLSKEIVMDAVWFRSMTDEEKARAAAESGGKAQFRERERVSSFHNFLEFPFLASQLRENTDVYSDVGLDVRGTFWQLRVQVMDPEGEDEKVGVFLNPTSTIHVDEPDWEREMRFDLGVKVWPSGWRVQVDPMHAQTFKEIDEGWGRGDAFDGLTVEELLKSKWVSREGIMTISTYFRPA</sequence>
<dbReference type="InterPro" id="IPR045890">
    <property type="entry name" value="POB1-like"/>
</dbReference>
<evidence type="ECO:0000313" key="6">
    <source>
        <dbReference type="Proteomes" id="UP000054558"/>
    </source>
</evidence>
<feature type="compositionally biased region" description="Basic and acidic residues" evidence="3">
    <location>
        <begin position="57"/>
        <end position="77"/>
    </location>
</feature>
<dbReference type="STRING" id="105231.A0A1Y1HMW0"/>
<evidence type="ECO:0000259" key="4">
    <source>
        <dbReference type="SMART" id="SM00875"/>
    </source>
</evidence>